<dbReference type="InterPro" id="IPR034593">
    <property type="entry name" value="DgoD-like"/>
</dbReference>
<dbReference type="SMART" id="SM00922">
    <property type="entry name" value="MR_MLE"/>
    <property type="match status" value="1"/>
</dbReference>
<dbReference type="EMBL" id="CP162511">
    <property type="protein sequence ID" value="XDI05830.1"/>
    <property type="molecule type" value="Genomic_DNA"/>
</dbReference>
<dbReference type="PANTHER" id="PTHR48080">
    <property type="entry name" value="D-GALACTONATE DEHYDRATASE-RELATED"/>
    <property type="match status" value="1"/>
</dbReference>
<dbReference type="GO" id="GO:0016829">
    <property type="term" value="F:lyase activity"/>
    <property type="evidence" value="ECO:0007669"/>
    <property type="project" value="UniProtKB-KW"/>
</dbReference>
<dbReference type="InterPro" id="IPR029017">
    <property type="entry name" value="Enolase-like_N"/>
</dbReference>
<evidence type="ECO:0000313" key="3">
    <source>
        <dbReference type="EMBL" id="XDI05830.1"/>
    </source>
</evidence>
<dbReference type="InterPro" id="IPR013341">
    <property type="entry name" value="Mandelate_racemase_N_dom"/>
</dbReference>
<dbReference type="SUPFAM" id="SSF54826">
    <property type="entry name" value="Enolase N-terminal domain-like"/>
    <property type="match status" value="1"/>
</dbReference>
<dbReference type="RefSeq" id="WP_368498219.1">
    <property type="nucleotide sequence ID" value="NZ_CP162511.1"/>
</dbReference>
<dbReference type="SFLD" id="SFLDS00001">
    <property type="entry name" value="Enolase"/>
    <property type="match status" value="1"/>
</dbReference>
<dbReference type="SFLD" id="SFLDG00179">
    <property type="entry name" value="mandelate_racemase"/>
    <property type="match status" value="1"/>
</dbReference>
<dbReference type="PANTHER" id="PTHR48080:SF2">
    <property type="entry name" value="D-GALACTONATE DEHYDRATASE"/>
    <property type="match status" value="1"/>
</dbReference>
<name>A0AB39BH37_9MICO</name>
<evidence type="ECO:0000256" key="1">
    <source>
        <dbReference type="ARBA" id="ARBA00023239"/>
    </source>
</evidence>
<dbReference type="InterPro" id="IPR029065">
    <property type="entry name" value="Enolase_C-like"/>
</dbReference>
<dbReference type="Gene3D" id="3.30.390.10">
    <property type="entry name" value="Enolase-like, N-terminal domain"/>
    <property type="match status" value="1"/>
</dbReference>
<dbReference type="Gene3D" id="3.20.20.120">
    <property type="entry name" value="Enolase-like C-terminal domain"/>
    <property type="match status" value="1"/>
</dbReference>
<reference evidence="3" key="1">
    <citation type="submission" date="2024-05" db="EMBL/GenBank/DDBJ databases">
        <title>Herbiconiux sp. A18JL235.</title>
        <authorList>
            <person name="Zhang G."/>
        </authorList>
    </citation>
    <scope>NUCLEOTIDE SEQUENCE</scope>
    <source>
        <strain evidence="3">A18JL235</strain>
    </source>
</reference>
<dbReference type="AlphaFoldDB" id="A0AB39BH37"/>
<protein>
    <submittedName>
        <fullName evidence="3">Mandelate racemase/muconate lactonizing enzyme family protein</fullName>
    </submittedName>
</protein>
<gene>
    <name evidence="3" type="ORF">ABFY20_01685</name>
</gene>
<dbReference type="InterPro" id="IPR013342">
    <property type="entry name" value="Mandelate_racemase_C"/>
</dbReference>
<sequence length="391" mass="41542">MRIDSVDLFYVAMPTILDIGDGSQDALLVRVQADGFVGWGECEASPLTSIASLIAPMSHSACKPVGANLLGATITDPADIRALGERVRWDSFDLLQAAHTWSGIDIALWDLLGKQREVPVHELLGPEPAQPKLPYASVLFGQDPEQTLSIAKEAAASGFAAVKFGWSDFGRGTVAEDIEQLAAAREGIGEDVEFMVDAAMAWGDDAVSASKRMKSLHDFRVLFLEEPFVPGATRAYRELALSKGRVGIAAGEGSSSYEAAISMIDDAGVDYVQVDAGRVGGITEAFRVASYAARAGVSYINHTFTTHLALSASLQPFAFDANSGWCEYPLMPSSLAQALTIDGVPVGADGRVRIPEAPGLGVTISEEAIRSHLVDVEISVDGTRLFSSPRL</sequence>
<dbReference type="Pfam" id="PF13378">
    <property type="entry name" value="MR_MLE_C"/>
    <property type="match status" value="1"/>
</dbReference>
<organism evidence="3">
    <name type="scientific">Herbiconiux sp. A18JL235</name>
    <dbReference type="NCBI Taxonomy" id="3152363"/>
    <lineage>
        <taxon>Bacteria</taxon>
        <taxon>Bacillati</taxon>
        <taxon>Actinomycetota</taxon>
        <taxon>Actinomycetes</taxon>
        <taxon>Micrococcales</taxon>
        <taxon>Microbacteriaceae</taxon>
        <taxon>Herbiconiux</taxon>
    </lineage>
</organism>
<proteinExistence type="predicted"/>
<dbReference type="SUPFAM" id="SSF51604">
    <property type="entry name" value="Enolase C-terminal domain-like"/>
    <property type="match status" value="1"/>
</dbReference>
<dbReference type="InterPro" id="IPR036849">
    <property type="entry name" value="Enolase-like_C_sf"/>
</dbReference>
<dbReference type="Pfam" id="PF02746">
    <property type="entry name" value="MR_MLE_N"/>
    <property type="match status" value="1"/>
</dbReference>
<keyword evidence="1" id="KW-0456">Lyase</keyword>
<feature type="domain" description="Mandelate racemase/muconate lactonizing enzyme C-terminal" evidence="2">
    <location>
        <begin position="144"/>
        <end position="245"/>
    </location>
</feature>
<dbReference type="CDD" id="cd03316">
    <property type="entry name" value="MR_like"/>
    <property type="match status" value="1"/>
</dbReference>
<evidence type="ECO:0000259" key="2">
    <source>
        <dbReference type="SMART" id="SM00922"/>
    </source>
</evidence>
<accession>A0AB39BH37</accession>